<sequence length="302" mass="33412">MKKSFYSNGKLLLSGEYAILDGALGLAIPTSYGQSLHVTPTTSGFLEWSSLDENDKIWFTATFDLTHLNVVATSDEGMAKTLATLLLEANAQNPLLLIDGDGFQIETHLTFPKSWGLGTSSTLINNLAQWARVDAYQLLWNAFGGSGYDIACAQHNSPITYQVKDGVPHIGAINFNPFFKDSLYFVHLNQKQSSKAAIAKYKEQQFDRPQLIKSISGITRKMINTPTLAGFETLMEEHEALLSKVLDIEPVKQCLFPDYFGTVKSLGAWGGDFVLATGDEKTISYFKHNGYETVIPFSKMML</sequence>
<dbReference type="NCBIfam" id="NF040656">
    <property type="entry name" value="GHMP_GYDIA"/>
    <property type="match status" value="1"/>
</dbReference>
<evidence type="ECO:0000313" key="2">
    <source>
        <dbReference type="Proteomes" id="UP001355298"/>
    </source>
</evidence>
<evidence type="ECO:0000313" key="1">
    <source>
        <dbReference type="EMBL" id="MEC4264688.1"/>
    </source>
</evidence>
<dbReference type="Gene3D" id="3.30.230.10">
    <property type="match status" value="1"/>
</dbReference>
<dbReference type="InterPro" id="IPR014721">
    <property type="entry name" value="Ribsml_uS5_D2-typ_fold_subgr"/>
</dbReference>
<dbReference type="SUPFAM" id="SSF54211">
    <property type="entry name" value="Ribosomal protein S5 domain 2-like"/>
    <property type="match status" value="1"/>
</dbReference>
<dbReference type="InterPro" id="IPR020568">
    <property type="entry name" value="Ribosomal_Su5_D2-typ_SF"/>
</dbReference>
<gene>
    <name evidence="1" type="ORF">VOP03_04950</name>
</gene>
<keyword evidence="1" id="KW-0808">Transferase</keyword>
<reference evidence="1 2" key="1">
    <citation type="submission" date="2024-01" db="EMBL/GenBank/DDBJ databases">
        <title>The strains designed SYSU M86414 and SYSU M84420 isolated from the marine sediment in San Sha City (Hainan Province, China).</title>
        <authorList>
            <person name="Guo D."/>
        </authorList>
    </citation>
    <scope>NUCLEOTIDE SEQUENCE [LARGE SCALE GENOMIC DNA]</scope>
    <source>
        <strain evidence="1 2">SYSU M84420</strain>
    </source>
</reference>
<comment type="caution">
    <text evidence="1">The sequence shown here is derived from an EMBL/GenBank/DDBJ whole genome shotgun (WGS) entry which is preliminary data.</text>
</comment>
<dbReference type="RefSeq" id="WP_326277614.1">
    <property type="nucleotide sequence ID" value="NZ_JAYKYV010000003.1"/>
</dbReference>
<dbReference type="GO" id="GO:0016301">
    <property type="term" value="F:kinase activity"/>
    <property type="evidence" value="ECO:0007669"/>
    <property type="project" value="UniProtKB-KW"/>
</dbReference>
<proteinExistence type="predicted"/>
<keyword evidence="1" id="KW-0418">Kinase</keyword>
<name>A0ABU6INJ5_9FLAO</name>
<accession>A0ABU6INJ5</accession>
<organism evidence="1 2">
    <name type="scientific">Flagellimonas halotolerans</name>
    <dbReference type="NCBI Taxonomy" id="3112164"/>
    <lineage>
        <taxon>Bacteria</taxon>
        <taxon>Pseudomonadati</taxon>
        <taxon>Bacteroidota</taxon>
        <taxon>Flavobacteriia</taxon>
        <taxon>Flavobacteriales</taxon>
        <taxon>Flavobacteriaceae</taxon>
        <taxon>Flagellimonas</taxon>
    </lineage>
</organism>
<keyword evidence="2" id="KW-1185">Reference proteome</keyword>
<dbReference type="Proteomes" id="UP001355298">
    <property type="component" value="Unassembled WGS sequence"/>
</dbReference>
<dbReference type="InterPro" id="IPR047765">
    <property type="entry name" value="GHMP_GYDIA-like"/>
</dbReference>
<dbReference type="EMBL" id="JAYMGW010000003">
    <property type="protein sequence ID" value="MEC4264688.1"/>
    <property type="molecule type" value="Genomic_DNA"/>
</dbReference>
<protein>
    <submittedName>
        <fullName evidence="1">GYDIA family GHMP kinase</fullName>
    </submittedName>
</protein>